<gene>
    <name evidence="9" type="primary">uxuA</name>
    <name evidence="10" type="ORF">C7450_107219</name>
</gene>
<evidence type="ECO:0000313" key="10">
    <source>
        <dbReference type="EMBL" id="PXW57179.1"/>
    </source>
</evidence>
<comment type="pathway">
    <text evidence="3 9">Carbohydrate metabolism; pentose and glucuronate interconversion.</text>
</comment>
<comment type="catalytic activity">
    <reaction evidence="1 9">
        <text>D-mannonate = 2-dehydro-3-deoxy-D-gluconate + H2O</text>
        <dbReference type="Rhea" id="RHEA:20097"/>
        <dbReference type="ChEBI" id="CHEBI:15377"/>
        <dbReference type="ChEBI" id="CHEBI:17767"/>
        <dbReference type="ChEBI" id="CHEBI:57990"/>
        <dbReference type="EC" id="4.2.1.8"/>
    </reaction>
</comment>
<reference evidence="10 11" key="1">
    <citation type="submission" date="2018-05" db="EMBL/GenBank/DDBJ databases">
        <title>Genomic Encyclopedia of Type Strains, Phase IV (KMG-IV): sequencing the most valuable type-strain genomes for metagenomic binning, comparative biology and taxonomic classification.</title>
        <authorList>
            <person name="Goeker M."/>
        </authorList>
    </citation>
    <scope>NUCLEOTIDE SEQUENCE [LARGE SCALE GENOMIC DNA]</scope>
    <source>
        <strain evidence="10 11">DSM 6462</strain>
    </source>
</reference>
<dbReference type="Pfam" id="PF03786">
    <property type="entry name" value="UxuA"/>
    <property type="match status" value="1"/>
</dbReference>
<proteinExistence type="inferred from homology"/>
<evidence type="ECO:0000256" key="9">
    <source>
        <dbReference type="HAMAP-Rule" id="MF_00106"/>
    </source>
</evidence>
<evidence type="ECO:0000256" key="4">
    <source>
        <dbReference type="ARBA" id="ARBA00007389"/>
    </source>
</evidence>
<organism evidence="10 11">
    <name type="scientific">Chelatococcus asaccharovorans</name>
    <dbReference type="NCBI Taxonomy" id="28210"/>
    <lineage>
        <taxon>Bacteria</taxon>
        <taxon>Pseudomonadati</taxon>
        <taxon>Pseudomonadota</taxon>
        <taxon>Alphaproteobacteria</taxon>
        <taxon>Hyphomicrobiales</taxon>
        <taxon>Chelatococcaceae</taxon>
        <taxon>Chelatococcus</taxon>
    </lineage>
</organism>
<evidence type="ECO:0000313" key="11">
    <source>
        <dbReference type="Proteomes" id="UP000248021"/>
    </source>
</evidence>
<dbReference type="PANTHER" id="PTHR30387:SF2">
    <property type="entry name" value="MANNONATE DEHYDRATASE"/>
    <property type="match status" value="1"/>
</dbReference>
<dbReference type="GO" id="GO:0030145">
    <property type="term" value="F:manganese ion binding"/>
    <property type="evidence" value="ECO:0007669"/>
    <property type="project" value="TreeGrafter"/>
</dbReference>
<dbReference type="EMBL" id="QJJK01000007">
    <property type="protein sequence ID" value="PXW57179.1"/>
    <property type="molecule type" value="Genomic_DNA"/>
</dbReference>
<keyword evidence="11" id="KW-1185">Reference proteome</keyword>
<dbReference type="UniPathway" id="UPA00246"/>
<dbReference type="SUPFAM" id="SSF51658">
    <property type="entry name" value="Xylose isomerase-like"/>
    <property type="match status" value="1"/>
</dbReference>
<keyword evidence="8 9" id="KW-0456">Lyase</keyword>
<dbReference type="NCBIfam" id="TIGR00695">
    <property type="entry name" value="uxuA"/>
    <property type="match status" value="1"/>
</dbReference>
<name>A0A2V3U3L8_9HYPH</name>
<dbReference type="GO" id="GO:0008198">
    <property type="term" value="F:ferrous iron binding"/>
    <property type="evidence" value="ECO:0007669"/>
    <property type="project" value="TreeGrafter"/>
</dbReference>
<dbReference type="NCBIfam" id="NF003027">
    <property type="entry name" value="PRK03906.1"/>
    <property type="match status" value="1"/>
</dbReference>
<protein>
    <recommendedName>
        <fullName evidence="5 9">Mannonate dehydratase</fullName>
        <ecNumber evidence="5 9">4.2.1.8</ecNumber>
    </recommendedName>
    <alternativeName>
        <fullName evidence="9">D-mannonate hydro-lyase</fullName>
    </alternativeName>
</protein>
<dbReference type="OrthoDB" id="9780250at2"/>
<dbReference type="GO" id="GO:0042840">
    <property type="term" value="P:D-glucuronate catabolic process"/>
    <property type="evidence" value="ECO:0007669"/>
    <property type="project" value="TreeGrafter"/>
</dbReference>
<dbReference type="HAMAP" id="MF_00106">
    <property type="entry name" value="UxuA"/>
    <property type="match status" value="1"/>
</dbReference>
<keyword evidence="6 9" id="KW-0408">Iron</keyword>
<dbReference type="PANTHER" id="PTHR30387">
    <property type="entry name" value="MANNONATE DEHYDRATASE"/>
    <property type="match status" value="1"/>
</dbReference>
<sequence>MKATWRWFGPSDPVSLDGARQAGAAGIVSSLHHIPDGEAWHDDAVRLHSDLIRAAGFTWDVVESIPVSNDIKVRGPLWHQHIDNYKASLAAVAAAGVKVVCYNFIPVIDWARTDLRYPLPSGLALRFDLTDFAACDLFILERGNAAAAYDAAMLEQAEQRFRAMSPERKAQLEATVLAPLPGGTIAYSRKGFMETFARYEGITEDDYRATLLDFLREVVPVAEEYGVRMGIHPDDPPINLFGLPRVAGTSEQLRRIVSGVKSPANGVTFCVGSLGVRAANDLPAMVHELGPDIHFAHLRNVKRESATIFHEAEHLGGSSDMTAVVFALRREELRRRAEGRHDSDIPFRPDHGHLMLDDVDKAGTRPGYSAIGRLKGLAELRGVIHGFDLAVRQGLSV</sequence>
<dbReference type="InterPro" id="IPR004628">
    <property type="entry name" value="Man_deHydtase"/>
</dbReference>
<dbReference type="GO" id="GO:0008927">
    <property type="term" value="F:mannonate dehydratase activity"/>
    <property type="evidence" value="ECO:0007669"/>
    <property type="project" value="UniProtKB-UniRule"/>
</dbReference>
<comment type="function">
    <text evidence="2 9">Catalyzes the dehydration of D-mannonate.</text>
</comment>
<keyword evidence="7 9" id="KW-0464">Manganese</keyword>
<evidence type="ECO:0000256" key="2">
    <source>
        <dbReference type="ARBA" id="ARBA00002713"/>
    </source>
</evidence>
<dbReference type="AlphaFoldDB" id="A0A2V3U3L8"/>
<comment type="similarity">
    <text evidence="4 9">Belongs to the mannonate dehydratase family.</text>
</comment>
<evidence type="ECO:0000256" key="7">
    <source>
        <dbReference type="ARBA" id="ARBA00023211"/>
    </source>
</evidence>
<evidence type="ECO:0000256" key="8">
    <source>
        <dbReference type="ARBA" id="ARBA00023239"/>
    </source>
</evidence>
<dbReference type="EC" id="4.2.1.8" evidence="5 9"/>
<accession>A0A2V3U3L8</accession>
<dbReference type="Gene3D" id="3.20.20.150">
    <property type="entry name" value="Divalent-metal-dependent TIM barrel enzymes"/>
    <property type="match status" value="2"/>
</dbReference>
<evidence type="ECO:0000256" key="5">
    <source>
        <dbReference type="ARBA" id="ARBA00012927"/>
    </source>
</evidence>
<dbReference type="InterPro" id="IPR036237">
    <property type="entry name" value="Xyl_isomerase-like_sf"/>
</dbReference>
<comment type="cofactor">
    <cofactor evidence="9">
        <name>Fe(2+)</name>
        <dbReference type="ChEBI" id="CHEBI:29033"/>
    </cofactor>
    <cofactor evidence="9">
        <name>Mn(2+)</name>
        <dbReference type="ChEBI" id="CHEBI:29035"/>
    </cofactor>
</comment>
<evidence type="ECO:0000256" key="1">
    <source>
        <dbReference type="ARBA" id="ARBA00001794"/>
    </source>
</evidence>
<dbReference type="PIRSF" id="PIRSF016049">
    <property type="entry name" value="Man_dehyd"/>
    <property type="match status" value="1"/>
</dbReference>
<dbReference type="RefSeq" id="WP_110375791.1">
    <property type="nucleotide sequence ID" value="NZ_JAHBRY010000001.1"/>
</dbReference>
<evidence type="ECO:0000256" key="6">
    <source>
        <dbReference type="ARBA" id="ARBA00023004"/>
    </source>
</evidence>
<evidence type="ECO:0000256" key="3">
    <source>
        <dbReference type="ARBA" id="ARBA00004892"/>
    </source>
</evidence>
<dbReference type="Proteomes" id="UP000248021">
    <property type="component" value="Unassembled WGS sequence"/>
</dbReference>
<comment type="caution">
    <text evidence="10">The sequence shown here is derived from an EMBL/GenBank/DDBJ whole genome shotgun (WGS) entry which is preliminary data.</text>
</comment>